<dbReference type="SMART" id="SM00062">
    <property type="entry name" value="PBPb"/>
    <property type="match status" value="1"/>
</dbReference>
<keyword evidence="5" id="KW-1185">Reference proteome</keyword>
<proteinExistence type="inferred from homology"/>
<evidence type="ECO:0000313" key="4">
    <source>
        <dbReference type="EMBL" id="TSD65678.1"/>
    </source>
</evidence>
<dbReference type="Gene3D" id="3.40.190.10">
    <property type="entry name" value="Periplasmic binding protein-like II"/>
    <property type="match status" value="2"/>
</dbReference>
<comment type="similarity">
    <text evidence="1">Belongs to the bacterial solute-binding protein SsuA/TauA family.</text>
</comment>
<comment type="caution">
    <text evidence="4">The sequence shown here is derived from an EMBL/GenBank/DDBJ whole genome shotgun (WGS) entry which is preliminary data.</text>
</comment>
<reference evidence="4 5" key="1">
    <citation type="submission" date="2019-07" db="EMBL/GenBank/DDBJ databases">
        <authorList>
            <person name="Zhao L.H."/>
        </authorList>
    </citation>
    <scope>NUCLEOTIDE SEQUENCE [LARGE SCALE GENOMIC DNA]</scope>
    <source>
        <strain evidence="4 5">Co35</strain>
    </source>
</reference>
<accession>A0A554SH58</accession>
<sequence length="383" mass="40040">MTCHDPRPHPCAGAARTSLGGPEMSERTKILAAAAVAASAIALAACGGGSGTESGSVRFGVGDPQLQVGTAPYTSVPQEMGYFEDHGIDVKIQGTEGAVASVQGLLTGNFDIVNGGSTAFYQAAASDDRIKVISLGADNVWRTVVPEDSDIQTVDDLVGKTVGSQSKSSASYLFGRAALSSSGIDPENEVKWLEVGIGAQAAQALQAGQIDAYATYDGPLGVVEQLYGEPLRSLASPLDDLSGTLGIATTTEFLEEHPEEVAAFLRAFNEGKVFADANPEAAIRMHWKAYPSQAPKGDEEQAVQDTLPIVETRWAADAAPGSDDLVGYLDEQALEDSIAFFVEHGLIDQAVPVEQIDGMEAAKEAAEDLDIDAIVEQAQGWTP</sequence>
<dbReference type="SUPFAM" id="SSF53850">
    <property type="entry name" value="Periplasmic binding protein-like II"/>
    <property type="match status" value="1"/>
</dbReference>
<feature type="domain" description="Solute-binding protein family 3/N-terminal" evidence="3">
    <location>
        <begin position="65"/>
        <end position="277"/>
    </location>
</feature>
<protein>
    <submittedName>
        <fullName evidence="4">ABC transporter substrate-binding protein</fullName>
    </submittedName>
</protein>
<dbReference type="InterPro" id="IPR001638">
    <property type="entry name" value="Solute-binding_3/MltF_N"/>
</dbReference>
<dbReference type="OrthoDB" id="506623at2"/>
<dbReference type="PANTHER" id="PTHR30024">
    <property type="entry name" value="ALIPHATIC SULFONATES-BINDING PROTEIN-RELATED"/>
    <property type="match status" value="1"/>
</dbReference>
<evidence type="ECO:0000256" key="1">
    <source>
        <dbReference type="ARBA" id="ARBA00010742"/>
    </source>
</evidence>
<evidence type="ECO:0000313" key="5">
    <source>
        <dbReference type="Proteomes" id="UP000316988"/>
    </source>
</evidence>
<organism evidence="4 5">
    <name type="scientific">Aeromicrobium piscarium</name>
    <dbReference type="NCBI Taxonomy" id="2590901"/>
    <lineage>
        <taxon>Bacteria</taxon>
        <taxon>Bacillati</taxon>
        <taxon>Actinomycetota</taxon>
        <taxon>Actinomycetes</taxon>
        <taxon>Propionibacteriales</taxon>
        <taxon>Nocardioidaceae</taxon>
        <taxon>Aeromicrobium</taxon>
    </lineage>
</organism>
<evidence type="ECO:0000259" key="3">
    <source>
        <dbReference type="SMART" id="SM00062"/>
    </source>
</evidence>
<dbReference type="InterPro" id="IPR015168">
    <property type="entry name" value="SsuA/THI5"/>
</dbReference>
<dbReference type="Pfam" id="PF09084">
    <property type="entry name" value="NMT1"/>
    <property type="match status" value="1"/>
</dbReference>
<dbReference type="AlphaFoldDB" id="A0A554SH58"/>
<dbReference type="Proteomes" id="UP000316988">
    <property type="component" value="Unassembled WGS sequence"/>
</dbReference>
<gene>
    <name evidence="4" type="ORF">FNM00_04455</name>
</gene>
<evidence type="ECO:0000256" key="2">
    <source>
        <dbReference type="SAM" id="MobiDB-lite"/>
    </source>
</evidence>
<name>A0A554SH58_9ACTN</name>
<dbReference type="EMBL" id="VLNT01000002">
    <property type="protein sequence ID" value="TSD65678.1"/>
    <property type="molecule type" value="Genomic_DNA"/>
</dbReference>
<feature type="region of interest" description="Disordered" evidence="2">
    <location>
        <begin position="1"/>
        <end position="22"/>
    </location>
</feature>